<dbReference type="Pfam" id="PF12915">
    <property type="entry name" value="DUF3833"/>
    <property type="match status" value="1"/>
</dbReference>
<dbReference type="InterPro" id="IPR024409">
    <property type="entry name" value="DUF3833"/>
</dbReference>
<organism evidence="1 2">
    <name type="scientific">Octadecabacter antarcticus 307</name>
    <dbReference type="NCBI Taxonomy" id="391626"/>
    <lineage>
        <taxon>Bacteria</taxon>
        <taxon>Pseudomonadati</taxon>
        <taxon>Pseudomonadota</taxon>
        <taxon>Alphaproteobacteria</taxon>
        <taxon>Rhodobacterales</taxon>
        <taxon>Roseobacteraceae</taxon>
        <taxon>Octadecabacter</taxon>
    </lineage>
</organism>
<dbReference type="STRING" id="391626.OAN307_c43730"/>
<sequence length="220" mass="24383">MTLEYSEALGRTRGRNRPLEICTATFRSSVSAGAAYKAMKHITLAAFATFAACTGKPSFNDASLSDVQFDLESFFDGDLLADGQFQDVLGTVRRSFVVTIGGDWDGERLRLVEDFVYEDGSVEQRICTLVKTGSVTSDQTWEGTAPGVIGKAVGQEQGDRLNWQYQIDPTVPVAGGPTETLRVTFDDWMWQQTHDRLLNIAYVKRFGFNIGQVVISFEKQ</sequence>
<name>M9RDB0_9RHOB</name>
<dbReference type="AlphaFoldDB" id="M9RDB0"/>
<reference evidence="1 2" key="1">
    <citation type="journal article" date="2013" name="PLoS ONE">
        <title>Poles Apart: Arctic and Antarctic Octadecabacter strains Share High Genome Plasticity and a New Type of Xanthorhodopsin.</title>
        <authorList>
            <person name="Vollmers J."/>
            <person name="Voget S."/>
            <person name="Dietrich S."/>
            <person name="Gollnow K."/>
            <person name="Smits M."/>
            <person name="Meyer K."/>
            <person name="Brinkhoff T."/>
            <person name="Simon M."/>
            <person name="Daniel R."/>
        </authorList>
    </citation>
    <scope>NUCLEOTIDE SEQUENCE [LARGE SCALE GENOMIC DNA]</scope>
    <source>
        <strain evidence="1 2">307</strain>
    </source>
</reference>
<gene>
    <name evidence="1" type="ORF">OAN307_c43730</name>
</gene>
<evidence type="ECO:0008006" key="3">
    <source>
        <dbReference type="Google" id="ProtNLM"/>
    </source>
</evidence>
<accession>M9RDB0</accession>
<protein>
    <recommendedName>
        <fullName evidence="3">DUF3833 family protein</fullName>
    </recommendedName>
</protein>
<dbReference type="KEGG" id="oat:OAN307_c43730"/>
<dbReference type="HOGENOM" id="CLU_113723_0_0_5"/>
<proteinExistence type="predicted"/>
<dbReference type="EMBL" id="CP003740">
    <property type="protein sequence ID" value="AGI69743.1"/>
    <property type="molecule type" value="Genomic_DNA"/>
</dbReference>
<evidence type="ECO:0000313" key="2">
    <source>
        <dbReference type="Proteomes" id="UP000005307"/>
    </source>
</evidence>
<dbReference type="eggNOG" id="ENOG5031DNS">
    <property type="taxonomic scope" value="Bacteria"/>
</dbReference>
<dbReference type="Proteomes" id="UP000005307">
    <property type="component" value="Chromosome"/>
</dbReference>
<evidence type="ECO:0000313" key="1">
    <source>
        <dbReference type="EMBL" id="AGI69743.1"/>
    </source>
</evidence>
<keyword evidence="2" id="KW-1185">Reference proteome</keyword>